<dbReference type="OrthoDB" id="9799835at2"/>
<accession>A0A3G9G9B3</accession>
<sequence length="91" mass="9920">MNKAELITTLAAKTDATKADTLRFVDALEQTIREELQRGGEIPLAITGKFKVKTTAERTGRNPKTGESLVIPAKRKVTFTPAKALKDAISH</sequence>
<evidence type="ECO:0000256" key="1">
    <source>
        <dbReference type="ARBA" id="ARBA00004328"/>
    </source>
</evidence>
<evidence type="ECO:0000313" key="13">
    <source>
        <dbReference type="Proteomes" id="UP000198290"/>
    </source>
</evidence>
<name>A0A3G9G9B3_9NEIS</name>
<comment type="function">
    <text evidence="10">DNA-binding protein that plays a critical role in nucleoid compaction, genome replication and DNA replication and transcription. Binds to both ssDNA and dsDNA with a binding site covering about 15 nucleotides. Displays DNA-supercoiling activity only when associated with the viral DNA topoisomerase 2.</text>
</comment>
<evidence type="ECO:0000256" key="2">
    <source>
        <dbReference type="ARBA" id="ARBA00010529"/>
    </source>
</evidence>
<dbReference type="EMBL" id="AP018823">
    <property type="protein sequence ID" value="BBF84530.1"/>
    <property type="molecule type" value="Genomic_DNA"/>
</dbReference>
<keyword evidence="5" id="KW-0235">DNA replication</keyword>
<dbReference type="AlphaFoldDB" id="A0A3G9G9B3"/>
<evidence type="ECO:0000313" key="12">
    <source>
        <dbReference type="EMBL" id="BBF84530.1"/>
    </source>
</evidence>
<dbReference type="Pfam" id="PF00216">
    <property type="entry name" value="Bac_DNA_binding"/>
    <property type="match status" value="1"/>
</dbReference>
<dbReference type="GO" id="GO:0006260">
    <property type="term" value="P:DNA replication"/>
    <property type="evidence" value="ECO:0007669"/>
    <property type="project" value="UniProtKB-KW"/>
</dbReference>
<evidence type="ECO:0000256" key="4">
    <source>
        <dbReference type="ARBA" id="ARBA00016145"/>
    </source>
</evidence>
<keyword evidence="6" id="KW-0426">Late protein</keyword>
<dbReference type="InterPro" id="IPR000119">
    <property type="entry name" value="Hist_DNA-bd"/>
</dbReference>
<evidence type="ECO:0000256" key="7">
    <source>
        <dbReference type="ARBA" id="ARBA00023125"/>
    </source>
</evidence>
<evidence type="ECO:0000256" key="3">
    <source>
        <dbReference type="ARBA" id="ARBA00011738"/>
    </source>
</evidence>
<evidence type="ECO:0000256" key="9">
    <source>
        <dbReference type="ARBA" id="ARBA00033227"/>
    </source>
</evidence>
<dbReference type="InterPro" id="IPR010992">
    <property type="entry name" value="IHF-like_DNA-bd_dom_sf"/>
</dbReference>
<comment type="similarity">
    <text evidence="2 11">Belongs to the bacterial histone-like protein family.</text>
</comment>
<comment type="subcellular location">
    <subcellularLocation>
        <location evidence="1">Virion</location>
    </subcellularLocation>
</comment>
<dbReference type="GO" id="GO:0003677">
    <property type="term" value="F:DNA binding"/>
    <property type="evidence" value="ECO:0007669"/>
    <property type="project" value="UniProtKB-KW"/>
</dbReference>
<evidence type="ECO:0000256" key="6">
    <source>
        <dbReference type="ARBA" id="ARBA00022921"/>
    </source>
</evidence>
<reference evidence="13" key="1">
    <citation type="journal article" date="2017" name="Biotechnol. Biofuels">
        <title>Evaluation of environmental bacterial communities as a factor affecting the growth of duckweed Lemna minor.</title>
        <authorList>
            <person name="Ishizawa H."/>
            <person name="Kuroda M."/>
            <person name="Morikawa M."/>
            <person name="Ike M."/>
        </authorList>
    </citation>
    <scope>NUCLEOTIDE SEQUENCE [LARGE SCALE GENOMIC DNA]</scope>
    <source>
        <strain evidence="13">H3</strain>
    </source>
</reference>
<organism evidence="12 13">
    <name type="scientific">Aquitalea magnusonii</name>
    <dbReference type="NCBI Taxonomy" id="332411"/>
    <lineage>
        <taxon>Bacteria</taxon>
        <taxon>Pseudomonadati</taxon>
        <taxon>Pseudomonadota</taxon>
        <taxon>Betaproteobacteria</taxon>
        <taxon>Neisseriales</taxon>
        <taxon>Chromobacteriaceae</taxon>
        <taxon>Aquitalea</taxon>
    </lineage>
</organism>
<dbReference type="CDD" id="cd13831">
    <property type="entry name" value="HU"/>
    <property type="match status" value="1"/>
</dbReference>
<dbReference type="SMART" id="SM00411">
    <property type="entry name" value="BHL"/>
    <property type="match status" value="1"/>
</dbReference>
<dbReference type="PANTHER" id="PTHR33175">
    <property type="entry name" value="DNA-BINDING PROTEIN HU"/>
    <property type="match status" value="1"/>
</dbReference>
<gene>
    <name evidence="12" type="ORF">DLM_0890</name>
</gene>
<evidence type="ECO:0000256" key="11">
    <source>
        <dbReference type="RuleBase" id="RU003939"/>
    </source>
</evidence>
<evidence type="ECO:0000256" key="8">
    <source>
        <dbReference type="ARBA" id="ARBA00033120"/>
    </source>
</evidence>
<proteinExistence type="inferred from homology"/>
<comment type="subunit">
    <text evidence="3">Homodimer.</text>
</comment>
<dbReference type="RefSeq" id="WP_089084342.1">
    <property type="nucleotide sequence ID" value="NZ_AP018823.1"/>
</dbReference>
<dbReference type="SUPFAM" id="SSF47729">
    <property type="entry name" value="IHF-like DNA-binding proteins"/>
    <property type="match status" value="1"/>
</dbReference>
<dbReference type="KEGG" id="amah:DLM_0890"/>
<reference evidence="12 13" key="2">
    <citation type="journal article" date="2017" name="Genome Announc.">
        <title>Draft genome sequence of Aquitalea magnusonii strain H3, a plant growth-promoting bacterium of duckweed Lemna minor.</title>
        <authorList>
            <person name="Ishizawa H."/>
            <person name="Kuroda M."/>
            <person name="Ike M."/>
        </authorList>
    </citation>
    <scope>NUCLEOTIDE SEQUENCE [LARGE SCALE GENOMIC DNA]</scope>
    <source>
        <strain evidence="12 13">H3</strain>
    </source>
</reference>
<evidence type="ECO:0000256" key="5">
    <source>
        <dbReference type="ARBA" id="ARBA00022705"/>
    </source>
</evidence>
<dbReference type="Proteomes" id="UP000198290">
    <property type="component" value="Chromosome"/>
</dbReference>
<protein>
    <recommendedName>
        <fullName evidence="4">Viral histone-like protein</fullName>
    </recommendedName>
    <alternativeName>
        <fullName evidence="9">DNA-binding protein pA104R</fullName>
    </alternativeName>
    <alternativeName>
        <fullName evidence="8">pA104R</fullName>
    </alternativeName>
</protein>
<dbReference type="GO" id="GO:0005829">
    <property type="term" value="C:cytosol"/>
    <property type="evidence" value="ECO:0007669"/>
    <property type="project" value="TreeGrafter"/>
</dbReference>
<dbReference type="Gene3D" id="4.10.520.10">
    <property type="entry name" value="IHF-like DNA-binding proteins"/>
    <property type="match status" value="1"/>
</dbReference>
<dbReference type="GO" id="GO:0030527">
    <property type="term" value="F:structural constituent of chromatin"/>
    <property type="evidence" value="ECO:0007669"/>
    <property type="project" value="InterPro"/>
</dbReference>
<keyword evidence="13" id="KW-1185">Reference proteome</keyword>
<evidence type="ECO:0000256" key="10">
    <source>
        <dbReference type="ARBA" id="ARBA00046140"/>
    </source>
</evidence>
<dbReference type="PANTHER" id="PTHR33175:SF13">
    <property type="entry name" value="HISTONE-LIKE PROTEIN"/>
    <property type="match status" value="1"/>
</dbReference>
<reference evidence="13" key="3">
    <citation type="journal article" date="2017" name="Plant Physiol. Biochem.">
        <title>Differential oxidative and antioxidative response of duckweed Lemna minor toward plant growth promoting/inhibiting bacteria.</title>
        <authorList>
            <person name="Ishizawa H."/>
            <person name="Kuroda M."/>
            <person name="Morikawa M."/>
            <person name="Ike M."/>
        </authorList>
    </citation>
    <scope>NUCLEOTIDE SEQUENCE [LARGE SCALE GENOMIC DNA]</scope>
    <source>
        <strain evidence="13">H3</strain>
    </source>
</reference>
<dbReference type="PRINTS" id="PR01727">
    <property type="entry name" value="DNABINDINGHU"/>
</dbReference>
<keyword evidence="7 12" id="KW-0238">DNA-binding</keyword>